<dbReference type="AlphaFoldDB" id="A0A7J6A8T5"/>
<evidence type="ECO:0000256" key="1">
    <source>
        <dbReference type="SAM" id="MobiDB-lite"/>
    </source>
</evidence>
<dbReference type="EMBL" id="JAAGNN010000016">
    <property type="protein sequence ID" value="KAF4079294.1"/>
    <property type="molecule type" value="Genomic_DNA"/>
</dbReference>
<dbReference type="Proteomes" id="UP000593565">
    <property type="component" value="Unassembled WGS sequence"/>
</dbReference>
<feature type="compositionally biased region" description="Basic and acidic residues" evidence="1">
    <location>
        <begin position="49"/>
        <end position="61"/>
    </location>
</feature>
<organism evidence="2 3">
    <name type="scientific">Ameiurus melas</name>
    <name type="common">Black bullhead</name>
    <name type="synonym">Silurus melas</name>
    <dbReference type="NCBI Taxonomy" id="219545"/>
    <lineage>
        <taxon>Eukaryota</taxon>
        <taxon>Metazoa</taxon>
        <taxon>Chordata</taxon>
        <taxon>Craniata</taxon>
        <taxon>Vertebrata</taxon>
        <taxon>Euteleostomi</taxon>
        <taxon>Actinopterygii</taxon>
        <taxon>Neopterygii</taxon>
        <taxon>Teleostei</taxon>
        <taxon>Ostariophysi</taxon>
        <taxon>Siluriformes</taxon>
        <taxon>Ictaluridae</taxon>
        <taxon>Ameiurus</taxon>
    </lineage>
</organism>
<name>A0A7J6A8T5_AMEME</name>
<gene>
    <name evidence="2" type="ORF">AMELA_G00191380</name>
</gene>
<accession>A0A7J6A8T5</accession>
<comment type="caution">
    <text evidence="2">The sequence shown here is derived from an EMBL/GenBank/DDBJ whole genome shotgun (WGS) entry which is preliminary data.</text>
</comment>
<proteinExistence type="predicted"/>
<sequence length="72" mass="8102">MAKSFGMECMIQNSQYISETSVNEDQIEGYFHDSPLVNSSVCDSSDEEISTKKEKHLRLGPEDLNDTVPCDQ</sequence>
<keyword evidence="3" id="KW-1185">Reference proteome</keyword>
<reference evidence="2 3" key="1">
    <citation type="submission" date="2020-02" db="EMBL/GenBank/DDBJ databases">
        <title>A chromosome-scale genome assembly of the black bullhead catfish (Ameiurus melas).</title>
        <authorList>
            <person name="Wen M."/>
            <person name="Zham M."/>
            <person name="Cabau C."/>
            <person name="Klopp C."/>
            <person name="Donnadieu C."/>
            <person name="Roques C."/>
            <person name="Bouchez O."/>
            <person name="Lampietro C."/>
            <person name="Jouanno E."/>
            <person name="Herpin A."/>
            <person name="Louis A."/>
            <person name="Berthelot C."/>
            <person name="Parey E."/>
            <person name="Roest-Crollius H."/>
            <person name="Braasch I."/>
            <person name="Postlethwait J."/>
            <person name="Robinson-Rechavi M."/>
            <person name="Echchiki A."/>
            <person name="Begum T."/>
            <person name="Montfort J."/>
            <person name="Schartl M."/>
            <person name="Bobe J."/>
            <person name="Guiguen Y."/>
        </authorList>
    </citation>
    <scope>NUCLEOTIDE SEQUENCE [LARGE SCALE GENOMIC DNA]</scope>
    <source>
        <strain evidence="2">M_S1</strain>
        <tissue evidence="2">Blood</tissue>
    </source>
</reference>
<feature type="region of interest" description="Disordered" evidence="1">
    <location>
        <begin position="38"/>
        <end position="72"/>
    </location>
</feature>
<evidence type="ECO:0000313" key="2">
    <source>
        <dbReference type="EMBL" id="KAF4079294.1"/>
    </source>
</evidence>
<evidence type="ECO:0000313" key="3">
    <source>
        <dbReference type="Proteomes" id="UP000593565"/>
    </source>
</evidence>
<protein>
    <submittedName>
        <fullName evidence="2">Uncharacterized protein</fullName>
    </submittedName>
</protein>